<sequence>MKLLQQQEELLKHLTSNGLPLGMFSLSANMVIFCSLVSGTDLEKCFERLPTYKATPEDFLKHIDLEEHMEQVNRSPLFKEPISKEDGERQLRVLLNGLYCDCTTQKGKEVP</sequence>
<gene>
    <name evidence="1" type="ORF">PRK78_000485</name>
</gene>
<proteinExistence type="predicted"/>
<dbReference type="EMBL" id="CP120627">
    <property type="protein sequence ID" value="WEW55057.1"/>
    <property type="molecule type" value="Genomic_DNA"/>
</dbReference>
<evidence type="ECO:0000313" key="1">
    <source>
        <dbReference type="EMBL" id="WEW55057.1"/>
    </source>
</evidence>
<dbReference type="AlphaFoldDB" id="A0AAF0DCK5"/>
<evidence type="ECO:0000313" key="2">
    <source>
        <dbReference type="Proteomes" id="UP001219355"/>
    </source>
</evidence>
<keyword evidence="2" id="KW-1185">Reference proteome</keyword>
<organism evidence="1 2">
    <name type="scientific">Emydomyces testavorans</name>
    <dbReference type="NCBI Taxonomy" id="2070801"/>
    <lineage>
        <taxon>Eukaryota</taxon>
        <taxon>Fungi</taxon>
        <taxon>Dikarya</taxon>
        <taxon>Ascomycota</taxon>
        <taxon>Pezizomycotina</taxon>
        <taxon>Eurotiomycetes</taxon>
        <taxon>Eurotiomycetidae</taxon>
        <taxon>Onygenales</taxon>
        <taxon>Nannizziopsiaceae</taxon>
        <taxon>Emydomyces</taxon>
    </lineage>
</organism>
<protein>
    <submittedName>
        <fullName evidence="1">Uncharacterized protein</fullName>
    </submittedName>
</protein>
<accession>A0AAF0DCK5</accession>
<reference evidence="1" key="1">
    <citation type="submission" date="2023-03" db="EMBL/GenBank/DDBJ databases">
        <title>Emydomyces testavorans Genome Sequence.</title>
        <authorList>
            <person name="Hoyer L."/>
        </authorList>
    </citation>
    <scope>NUCLEOTIDE SEQUENCE</scope>
    <source>
        <strain evidence="1">16-2883</strain>
    </source>
</reference>
<name>A0AAF0DCK5_9EURO</name>
<dbReference type="Proteomes" id="UP001219355">
    <property type="component" value="Chromosome 1"/>
</dbReference>